<reference evidence="1" key="1">
    <citation type="submission" date="2021-05" db="EMBL/GenBank/DDBJ databases">
        <title>A free-living protist that lacks canonical eukaryotic 1 DNA replication and segregation systems.</title>
        <authorList>
            <person name="Salas-Leiva D.E."/>
            <person name="Tromer E.C."/>
            <person name="Curtis B.A."/>
            <person name="Jerlstrom-Hultqvist J."/>
            <person name="Kolisko M."/>
            <person name="Yi Z."/>
            <person name="Salas-Leiva J.S."/>
            <person name="Gallot-Lavallee L."/>
            <person name="Kops G.J.P.L."/>
            <person name="Archibald J.M."/>
            <person name="Simpson A.G.B."/>
            <person name="Roger A.J."/>
        </authorList>
    </citation>
    <scope>NUCLEOTIDE SEQUENCE</scope>
    <source>
        <strain evidence="1">BICM</strain>
    </source>
</reference>
<proteinExistence type="predicted"/>
<dbReference type="EMBL" id="JAHDYR010000005">
    <property type="protein sequence ID" value="KAG9396781.1"/>
    <property type="molecule type" value="Genomic_DNA"/>
</dbReference>
<protein>
    <recommendedName>
        <fullName evidence="3">Aspartyl protease</fullName>
    </recommendedName>
</protein>
<dbReference type="Proteomes" id="UP000717585">
    <property type="component" value="Unassembled WGS sequence"/>
</dbReference>
<comment type="caution">
    <text evidence="1">The sequence shown here is derived from an EMBL/GenBank/DDBJ whole genome shotgun (WGS) entry which is preliminary data.</text>
</comment>
<organism evidence="1 2">
    <name type="scientific">Carpediemonas membranifera</name>
    <dbReference type="NCBI Taxonomy" id="201153"/>
    <lineage>
        <taxon>Eukaryota</taxon>
        <taxon>Metamonada</taxon>
        <taxon>Carpediemonas-like organisms</taxon>
        <taxon>Carpediemonas</taxon>
    </lineage>
</organism>
<dbReference type="Pfam" id="PF13650">
    <property type="entry name" value="Asp_protease_2"/>
    <property type="match status" value="1"/>
</dbReference>
<dbReference type="CDD" id="cd00303">
    <property type="entry name" value="retropepsin_like"/>
    <property type="match status" value="1"/>
</dbReference>
<dbReference type="SUPFAM" id="SSF50630">
    <property type="entry name" value="Acid proteases"/>
    <property type="match status" value="1"/>
</dbReference>
<accession>A0A8J6AWR4</accession>
<sequence length="220" mass="24088">MEAGDEALTTKAIVNGRDYIMVVDTGATHPFIPENTLREMKEHDPGIKTIPCPTFRVRVAGGAIVTGKTAEELTITLPDIGPRVLIVTIRMLVIPGSGRMLLGCSALRALGLLSDEGLHIYKPQTPSQATDGDDDIALDHPYLACAVVCRVTNEFYATNSRSLGSHFPPCGRINGARNCGTSSWRRRTRLHALDERRGNHREPLAGHSTGYRVHRSLRRV</sequence>
<evidence type="ECO:0008006" key="3">
    <source>
        <dbReference type="Google" id="ProtNLM"/>
    </source>
</evidence>
<evidence type="ECO:0000313" key="1">
    <source>
        <dbReference type="EMBL" id="KAG9396781.1"/>
    </source>
</evidence>
<name>A0A8J6AWR4_9EUKA</name>
<gene>
    <name evidence="1" type="ORF">J8273_1822</name>
</gene>
<keyword evidence="2" id="KW-1185">Reference proteome</keyword>
<dbReference type="InterPro" id="IPR021109">
    <property type="entry name" value="Peptidase_aspartic_dom_sf"/>
</dbReference>
<dbReference type="Gene3D" id="2.40.70.10">
    <property type="entry name" value="Acid Proteases"/>
    <property type="match status" value="1"/>
</dbReference>
<dbReference type="AlphaFoldDB" id="A0A8J6AWR4"/>
<evidence type="ECO:0000313" key="2">
    <source>
        <dbReference type="Proteomes" id="UP000717585"/>
    </source>
</evidence>